<dbReference type="AlphaFoldDB" id="A0A4Z0PLW2"/>
<reference evidence="1 2" key="1">
    <citation type="submission" date="2019-04" db="EMBL/GenBank/DDBJ databases">
        <authorList>
            <person name="Feng G."/>
            <person name="Zhang J."/>
            <person name="Zhu H."/>
        </authorList>
    </citation>
    <scope>NUCLEOTIDE SEQUENCE [LARGE SCALE GENOMIC DNA]</scope>
    <source>
        <strain evidence="1 2">JCM 17223</strain>
    </source>
</reference>
<organism evidence="1 2">
    <name type="scientific">Hymenobacter elongatus</name>
    <dbReference type="NCBI Taxonomy" id="877208"/>
    <lineage>
        <taxon>Bacteria</taxon>
        <taxon>Pseudomonadati</taxon>
        <taxon>Bacteroidota</taxon>
        <taxon>Cytophagia</taxon>
        <taxon>Cytophagales</taxon>
        <taxon>Hymenobacteraceae</taxon>
        <taxon>Hymenobacter</taxon>
    </lineage>
</organism>
<proteinExistence type="predicted"/>
<gene>
    <name evidence="1" type="ORF">E5J99_08630</name>
</gene>
<evidence type="ECO:0000313" key="2">
    <source>
        <dbReference type="Proteomes" id="UP000297739"/>
    </source>
</evidence>
<dbReference type="OrthoDB" id="661524at2"/>
<sequence length="109" mass="11576">MSVFDGNEGTIVTVTAAAAVTHNYNECPDDSKPVFKGQFFGKNKLKDLIDDCGSEFIGIRIYNAMDANGEGGFVLVGVKADQNDLYDNIILADGPSCPPCCAPNSPLNN</sequence>
<name>A0A4Z0PLW2_9BACT</name>
<dbReference type="EMBL" id="SRLD01000014">
    <property type="protein sequence ID" value="TGE16766.1"/>
    <property type="molecule type" value="Genomic_DNA"/>
</dbReference>
<evidence type="ECO:0000313" key="1">
    <source>
        <dbReference type="EMBL" id="TGE16766.1"/>
    </source>
</evidence>
<comment type="caution">
    <text evidence="1">The sequence shown here is derived from an EMBL/GenBank/DDBJ whole genome shotgun (WGS) entry which is preliminary data.</text>
</comment>
<accession>A0A4Z0PLW2</accession>
<keyword evidence="2" id="KW-1185">Reference proteome</keyword>
<protein>
    <submittedName>
        <fullName evidence="1">Uncharacterized protein</fullName>
    </submittedName>
</protein>
<dbReference type="RefSeq" id="WP_135497324.1">
    <property type="nucleotide sequence ID" value="NZ_SRLD01000014.1"/>
</dbReference>
<dbReference type="Proteomes" id="UP000297739">
    <property type="component" value="Unassembled WGS sequence"/>
</dbReference>